<comment type="similarity">
    <text evidence="2 8">Belongs to the MIP/aquaporin (TC 1.A.8) family.</text>
</comment>
<feature type="transmembrane region" description="Helical" evidence="9">
    <location>
        <begin position="205"/>
        <end position="226"/>
    </location>
</feature>
<feature type="transmembrane region" description="Helical" evidence="9">
    <location>
        <begin position="23"/>
        <end position="40"/>
    </location>
</feature>
<dbReference type="GO" id="GO:0016323">
    <property type="term" value="C:basolateral plasma membrane"/>
    <property type="evidence" value="ECO:0007669"/>
    <property type="project" value="TreeGrafter"/>
</dbReference>
<evidence type="ECO:0000256" key="4">
    <source>
        <dbReference type="ARBA" id="ARBA00022692"/>
    </source>
</evidence>
<keyword evidence="4 8" id="KW-0812">Transmembrane</keyword>
<dbReference type="AlphaFoldDB" id="A0A3P6UZQ5"/>
<dbReference type="InterPro" id="IPR050363">
    <property type="entry name" value="MIP/Aquaporin"/>
</dbReference>
<dbReference type="OrthoDB" id="3222at2759"/>
<keyword evidence="5 9" id="KW-1133">Transmembrane helix</keyword>
<dbReference type="Gene3D" id="1.20.1080.10">
    <property type="entry name" value="Glycerol uptake facilitator protein"/>
    <property type="match status" value="2"/>
</dbReference>
<reference evidence="10 11" key="1">
    <citation type="submission" date="2018-08" db="EMBL/GenBank/DDBJ databases">
        <authorList>
            <person name="Laetsch R D."/>
            <person name="Stevens L."/>
            <person name="Kumar S."/>
            <person name="Blaxter L. M."/>
        </authorList>
    </citation>
    <scope>NUCLEOTIDE SEQUENCE [LARGE SCALE GENOMIC DNA]</scope>
</reference>
<proteinExistence type="inferred from homology"/>
<evidence type="ECO:0000313" key="11">
    <source>
        <dbReference type="Proteomes" id="UP000271087"/>
    </source>
</evidence>
<evidence type="ECO:0000313" key="10">
    <source>
        <dbReference type="EMBL" id="VDK85218.1"/>
    </source>
</evidence>
<dbReference type="Proteomes" id="UP000271087">
    <property type="component" value="Unassembled WGS sequence"/>
</dbReference>
<dbReference type="GO" id="GO:0015250">
    <property type="term" value="F:water channel activity"/>
    <property type="evidence" value="ECO:0007669"/>
    <property type="project" value="TreeGrafter"/>
</dbReference>
<evidence type="ECO:0000256" key="2">
    <source>
        <dbReference type="ARBA" id="ARBA00006175"/>
    </source>
</evidence>
<dbReference type="PROSITE" id="PS00221">
    <property type="entry name" value="MIP"/>
    <property type="match status" value="1"/>
</dbReference>
<evidence type="ECO:0000256" key="1">
    <source>
        <dbReference type="ARBA" id="ARBA00004141"/>
    </source>
</evidence>
<feature type="transmembrane region" description="Helical" evidence="9">
    <location>
        <begin position="60"/>
        <end position="80"/>
    </location>
</feature>
<keyword evidence="11" id="KW-1185">Reference proteome</keyword>
<evidence type="ECO:0000256" key="9">
    <source>
        <dbReference type="SAM" id="Phobius"/>
    </source>
</evidence>
<keyword evidence="3 8" id="KW-0813">Transport</keyword>
<gene>
    <name evidence="10" type="ORF">NOO_LOCUS7169</name>
</gene>
<dbReference type="PANTHER" id="PTHR43829">
    <property type="entry name" value="AQUAPORIN OR AQUAGLYCEROPORIN RELATED"/>
    <property type="match status" value="1"/>
</dbReference>
<dbReference type="Pfam" id="PF00230">
    <property type="entry name" value="MIP"/>
    <property type="match status" value="1"/>
</dbReference>
<protein>
    <recommendedName>
        <fullName evidence="12">Aquaporin</fullName>
    </recommendedName>
</protein>
<evidence type="ECO:0000256" key="8">
    <source>
        <dbReference type="RuleBase" id="RU000477"/>
    </source>
</evidence>
<dbReference type="PRINTS" id="PR00783">
    <property type="entry name" value="MINTRINSICP"/>
</dbReference>
<evidence type="ECO:0000256" key="7">
    <source>
        <dbReference type="ARBA" id="ARBA00045280"/>
    </source>
</evidence>
<evidence type="ECO:0000256" key="5">
    <source>
        <dbReference type="ARBA" id="ARBA00022989"/>
    </source>
</evidence>
<evidence type="ECO:0008006" key="12">
    <source>
        <dbReference type="Google" id="ProtNLM"/>
    </source>
</evidence>
<evidence type="ECO:0000256" key="6">
    <source>
        <dbReference type="ARBA" id="ARBA00023136"/>
    </source>
</evidence>
<comment type="subcellular location">
    <subcellularLocation>
        <location evidence="1">Membrane</location>
        <topology evidence="1">Multi-pass membrane protein</topology>
    </subcellularLocation>
</comment>
<name>A0A3P6UZQ5_ONCOC</name>
<accession>A0A3P6UZQ5</accession>
<evidence type="ECO:0000256" key="3">
    <source>
        <dbReference type="ARBA" id="ARBA00022448"/>
    </source>
</evidence>
<dbReference type="InterPro" id="IPR000425">
    <property type="entry name" value="MIP"/>
</dbReference>
<dbReference type="InterPro" id="IPR023271">
    <property type="entry name" value="Aquaporin-like"/>
</dbReference>
<dbReference type="InterPro" id="IPR022357">
    <property type="entry name" value="MIP_CS"/>
</dbReference>
<comment type="function">
    <text evidence="7">Aquaglyceroporin that may modulate the water content and osmolytes during anhydrobiosis.</text>
</comment>
<feature type="non-terminal residue" evidence="10">
    <location>
        <position position="1"/>
    </location>
</feature>
<organism evidence="10 11">
    <name type="scientific">Onchocerca ochengi</name>
    <name type="common">Filarial nematode worm</name>
    <dbReference type="NCBI Taxonomy" id="42157"/>
    <lineage>
        <taxon>Eukaryota</taxon>
        <taxon>Metazoa</taxon>
        <taxon>Ecdysozoa</taxon>
        <taxon>Nematoda</taxon>
        <taxon>Chromadorea</taxon>
        <taxon>Rhabditida</taxon>
        <taxon>Spirurina</taxon>
        <taxon>Spiruromorpha</taxon>
        <taxon>Filarioidea</taxon>
        <taxon>Onchocercidae</taxon>
        <taxon>Onchocerca</taxon>
    </lineage>
</organism>
<dbReference type="SUPFAM" id="SSF81338">
    <property type="entry name" value="Aquaporin-like"/>
    <property type="match status" value="1"/>
</dbReference>
<keyword evidence="6 9" id="KW-0472">Membrane</keyword>
<dbReference type="EMBL" id="UYRW01002453">
    <property type="protein sequence ID" value="VDK85218.1"/>
    <property type="molecule type" value="Genomic_DNA"/>
</dbReference>
<feature type="transmembrane region" description="Helical" evidence="9">
    <location>
        <begin position="101"/>
        <end position="124"/>
    </location>
</feature>
<dbReference type="GO" id="GO:0015254">
    <property type="term" value="F:glycerol channel activity"/>
    <property type="evidence" value="ECO:0007669"/>
    <property type="project" value="TreeGrafter"/>
</dbReference>
<dbReference type="PANTHER" id="PTHR43829:SF27">
    <property type="entry name" value="AQUAPORIN-3"/>
    <property type="match status" value="1"/>
</dbReference>
<sequence length="263" mass="28692">ICAVIMTDCVSAVRNKLRIRNDLLRCALAEFICTAFFIFAGTSTNAANLLSDGNCKICVIFGWTFAIGIAALAAGHLSGGHLNPAVSFAFYICGQISVYRFITYSIAQTAGAFLGSLTTFILYYDGINHFDGGERQTLGPKASIGIFVPLPEDYLSISGSIFDQAPFHFANAGGEVNPARDIGPKITALIAGYDWTIFSYRDYKWFSIPILIPFAGAAFGAWFYHLTLGIHVSEEKDNRKIHDRMQMNEVSRVTIGNSGISIK</sequence>